<evidence type="ECO:0000256" key="1">
    <source>
        <dbReference type="ARBA" id="ARBA00008139"/>
    </source>
</evidence>
<organism evidence="12 13">
    <name type="scientific">Syphacia muris</name>
    <dbReference type="NCBI Taxonomy" id="451379"/>
    <lineage>
        <taxon>Eukaryota</taxon>
        <taxon>Metazoa</taxon>
        <taxon>Ecdysozoa</taxon>
        <taxon>Nematoda</taxon>
        <taxon>Chromadorea</taxon>
        <taxon>Rhabditida</taxon>
        <taxon>Spirurina</taxon>
        <taxon>Oxyuridomorpha</taxon>
        <taxon>Oxyuroidea</taxon>
        <taxon>Oxyuridae</taxon>
        <taxon>Syphacia</taxon>
    </lineage>
</organism>
<evidence type="ECO:0000259" key="11">
    <source>
        <dbReference type="Pfam" id="PF01683"/>
    </source>
</evidence>
<dbReference type="GO" id="GO:0008237">
    <property type="term" value="F:metallopeptidase activity"/>
    <property type="evidence" value="ECO:0007669"/>
    <property type="project" value="InterPro"/>
</dbReference>
<dbReference type="STRING" id="451379.A0A0N5AUH0"/>
<dbReference type="AlphaFoldDB" id="A0A0N5AUH0"/>
<dbReference type="CDD" id="cd06461">
    <property type="entry name" value="M2_ACE"/>
    <property type="match status" value="1"/>
</dbReference>
<feature type="domain" description="EB" evidence="11">
    <location>
        <begin position="840"/>
        <end position="870"/>
    </location>
</feature>
<dbReference type="Pfam" id="PF01683">
    <property type="entry name" value="EB"/>
    <property type="match status" value="1"/>
</dbReference>
<evidence type="ECO:0000313" key="12">
    <source>
        <dbReference type="Proteomes" id="UP000046393"/>
    </source>
</evidence>
<evidence type="ECO:0000256" key="7">
    <source>
        <dbReference type="PIRSR" id="PIRSR601548-5"/>
    </source>
</evidence>
<comment type="caution">
    <text evidence="8">Lacks conserved residue(s) required for the propagation of feature annotation.</text>
</comment>
<feature type="compositionally biased region" description="Polar residues" evidence="9">
    <location>
        <begin position="61"/>
        <end position="76"/>
    </location>
</feature>
<accession>A0A0N5AUH0</accession>
<feature type="disulfide bond" evidence="6 8">
    <location>
        <begin position="272"/>
        <end position="280"/>
    </location>
</feature>
<feature type="compositionally biased region" description="Low complexity" evidence="9">
    <location>
        <begin position="38"/>
        <end position="59"/>
    </location>
</feature>
<evidence type="ECO:0000256" key="5">
    <source>
        <dbReference type="PIRSR" id="PIRSR601548-2"/>
    </source>
</evidence>
<dbReference type="WBParaSite" id="SMUV_0000850601-mRNA-1">
    <property type="protein sequence ID" value="SMUV_0000850601-mRNA-1"/>
    <property type="gene ID" value="SMUV_0000850601"/>
</dbReference>
<dbReference type="PROSITE" id="PS52011">
    <property type="entry name" value="PEPTIDASE_M2"/>
    <property type="match status" value="1"/>
</dbReference>
<dbReference type="Pfam" id="PF01401">
    <property type="entry name" value="Peptidase_M2"/>
    <property type="match status" value="1"/>
</dbReference>
<dbReference type="GO" id="GO:0016020">
    <property type="term" value="C:membrane"/>
    <property type="evidence" value="ECO:0007669"/>
    <property type="project" value="InterPro"/>
</dbReference>
<dbReference type="GO" id="GO:0006508">
    <property type="term" value="P:proteolysis"/>
    <property type="evidence" value="ECO:0007669"/>
    <property type="project" value="InterPro"/>
</dbReference>
<evidence type="ECO:0000256" key="4">
    <source>
        <dbReference type="ARBA" id="ARBA00023180"/>
    </source>
</evidence>
<reference evidence="13" key="1">
    <citation type="submission" date="2017-02" db="UniProtKB">
        <authorList>
            <consortium name="WormBaseParasite"/>
        </authorList>
    </citation>
    <scope>IDENTIFICATION</scope>
</reference>
<sequence length="960" mass="109506">MRFDLICSLSILVLVLADFVKPQTDNAPAPKPEAQEVTKLQTNSESTTTTTSKQDTETNLNRKQQTISKENSSLYSISDDPFNPENDEEDYGDKAESVSTTNPDVIDDEAIQQLVNKFLNTGDGGDEGSEKVNKNASALINSSSYWNLETSPERSIKDPAVIKKWLDGYEVEALKVLHEVATTGWNYFTSISPLNKQMLDEAEEVEMLAQFVKSTSKQARQFDLSAIEDPKLKRQINLLTVEGINALNKTEYQQFTDLQSEINKAIADASICEQGKPKPCLLKYAYFIESLLFGLISVDLAPSLLYEKKPTKISYIWHEWREAIKKAHLIPKYEQLMRLTNKGAKITGFKDAGAMWRSPFDLANEFTKPKLKLMEEINAIYEQILPFYKQLHSYYRRQLANVYRSNLTTVSKDGPIPDHLFSKLIAFDSTKGYGLFIQHRQDKNLMDYDWTKNYYNTRPYKQNSKYAETMLNNFITRNVTSKKLFIQAYKFFKSLGYSKLPATFWQDSVFAKKWTREILCDPPTAYDMRDRTNYSYNVKYKFFRIKACAQVGEEGFKLAHKLFAQLYYQFSYRQQPLLFQEAANPSFLSAITGAFYIIAGNPEYLSHLNLAPTDGSEDEARQINSLYYEALTDFVKLPYDIVVDTWRFNIFEGKTKKTNWNEDWWKLREYYQGIKPPTIRNADDFDAITSAAIARVHSPAIRHFIGYVMQFQILKALCPQQTQLHKGCYLKESDVKNVKKVMSLGSSITWMEALEMITGSDKLDAKPLLEYYKLLITWLENTNEIDQTITGWDGSETPFTECVLKIVEQSELPPVTNSTGSERTILSADQFIKFIYKTSFNIGENCTNGQECLLDSVCRNGTCECNEGLYTLKIGNTYNCVPGNPADAVANYFKGFGDNKGGLVIGLYPKENFSTSSNVFMPVSSPKPTPQPPVKSSKRLSISILIIALSQFYLLILNQS</sequence>
<comment type="similarity">
    <text evidence="1 8">Belongs to the peptidase M2 family.</text>
</comment>
<feature type="region of interest" description="Disordered" evidence="9">
    <location>
        <begin position="26"/>
        <end position="106"/>
    </location>
</feature>
<proteinExistence type="inferred from homology"/>
<evidence type="ECO:0000256" key="9">
    <source>
        <dbReference type="SAM" id="MobiDB-lite"/>
    </source>
</evidence>
<keyword evidence="2 10" id="KW-0732">Signal</keyword>
<feature type="chain" id="PRO_5005893645" evidence="10">
    <location>
        <begin position="18"/>
        <end position="960"/>
    </location>
</feature>
<protein>
    <submittedName>
        <fullName evidence="13">EB domain-containing protein</fullName>
    </submittedName>
</protein>
<dbReference type="PANTHER" id="PTHR10514">
    <property type="entry name" value="ANGIOTENSIN-CONVERTING ENZYME"/>
    <property type="match status" value="1"/>
</dbReference>
<name>A0A0N5AUH0_9BILA</name>
<dbReference type="PANTHER" id="PTHR10514:SF27">
    <property type="entry name" value="ANGIOTENSIN-CONVERTING ENZYME"/>
    <property type="match status" value="1"/>
</dbReference>
<evidence type="ECO:0000256" key="3">
    <source>
        <dbReference type="ARBA" id="ARBA00023157"/>
    </source>
</evidence>
<dbReference type="Proteomes" id="UP000046393">
    <property type="component" value="Unplaced"/>
</dbReference>
<dbReference type="InterPro" id="IPR001548">
    <property type="entry name" value="Peptidase_M2"/>
</dbReference>
<evidence type="ECO:0000256" key="6">
    <source>
        <dbReference type="PIRSR" id="PIRSR601548-4"/>
    </source>
</evidence>
<keyword evidence="12" id="KW-1185">Reference proteome</keyword>
<feature type="binding site" evidence="5">
    <location>
        <position position="702"/>
    </location>
    <ligand>
        <name>chloride</name>
        <dbReference type="ChEBI" id="CHEBI:17996"/>
        <label>1</label>
    </ligand>
</feature>
<evidence type="ECO:0000256" key="2">
    <source>
        <dbReference type="ARBA" id="ARBA00022729"/>
    </source>
</evidence>
<feature type="signal peptide" evidence="10">
    <location>
        <begin position="1"/>
        <end position="17"/>
    </location>
</feature>
<dbReference type="SUPFAM" id="SSF55486">
    <property type="entry name" value="Metalloproteases ('zincins'), catalytic domain"/>
    <property type="match status" value="1"/>
</dbReference>
<dbReference type="Gene3D" id="1.10.1370.30">
    <property type="match status" value="1"/>
</dbReference>
<evidence type="ECO:0000256" key="8">
    <source>
        <dbReference type="PROSITE-ProRule" id="PRU01355"/>
    </source>
</evidence>
<keyword evidence="4 7" id="KW-0325">Glycoprotein</keyword>
<feature type="disulfide bond" evidence="6">
    <location>
        <begin position="520"/>
        <end position="548"/>
    </location>
</feature>
<dbReference type="InterPro" id="IPR006149">
    <property type="entry name" value="EB_dom"/>
</dbReference>
<feature type="glycosylation site" description="N-linked (GlcNAc...) asparagine" evidence="7">
    <location>
        <position position="478"/>
    </location>
</feature>
<evidence type="ECO:0000256" key="10">
    <source>
        <dbReference type="SAM" id="SignalP"/>
    </source>
</evidence>
<dbReference type="GO" id="GO:0008241">
    <property type="term" value="F:peptidyl-dipeptidase activity"/>
    <property type="evidence" value="ECO:0007669"/>
    <property type="project" value="InterPro"/>
</dbReference>
<evidence type="ECO:0000313" key="13">
    <source>
        <dbReference type="WBParaSite" id="SMUV_0000850601-mRNA-1"/>
    </source>
</evidence>
<keyword evidence="3 6" id="KW-1015">Disulfide bond</keyword>